<dbReference type="GeneID" id="89992253"/>
<dbReference type="RefSeq" id="XP_064723358.1">
    <property type="nucleotide sequence ID" value="XM_064867286.1"/>
</dbReference>
<feature type="region of interest" description="Disordered" evidence="2">
    <location>
        <begin position="285"/>
        <end position="434"/>
    </location>
</feature>
<feature type="compositionally biased region" description="Basic and acidic residues" evidence="2">
    <location>
        <begin position="1"/>
        <end position="10"/>
    </location>
</feature>
<feature type="compositionally biased region" description="Polar residues" evidence="2">
    <location>
        <begin position="303"/>
        <end position="315"/>
    </location>
</feature>
<accession>A0ABZ2B1Y4</accession>
<feature type="region of interest" description="Disordered" evidence="2">
    <location>
        <begin position="1"/>
        <end position="38"/>
    </location>
</feature>
<evidence type="ECO:0008006" key="5">
    <source>
        <dbReference type="Google" id="ProtNLM"/>
    </source>
</evidence>
<feature type="compositionally biased region" description="Polar residues" evidence="2">
    <location>
        <begin position="347"/>
        <end position="362"/>
    </location>
</feature>
<dbReference type="Gene3D" id="1.20.1270.60">
    <property type="entry name" value="Arfaptin homology (AH) domain/BAR domain"/>
    <property type="match status" value="1"/>
</dbReference>
<dbReference type="InterPro" id="IPR027267">
    <property type="entry name" value="AH/BAR_dom_sf"/>
</dbReference>
<dbReference type="PANTHER" id="PTHR38407:SF1">
    <property type="entry name" value="PROTEIN IVY1"/>
    <property type="match status" value="1"/>
</dbReference>
<evidence type="ECO:0000256" key="1">
    <source>
        <dbReference type="SAM" id="Coils"/>
    </source>
</evidence>
<gene>
    <name evidence="3" type="ORF">IAS62_005483</name>
</gene>
<evidence type="ECO:0000256" key="2">
    <source>
        <dbReference type="SAM" id="MobiDB-lite"/>
    </source>
</evidence>
<dbReference type="Proteomes" id="UP001432216">
    <property type="component" value="Chromosome 10"/>
</dbReference>
<dbReference type="SUPFAM" id="SSF103657">
    <property type="entry name" value="BAR/IMD domain-like"/>
    <property type="match status" value="1"/>
</dbReference>
<dbReference type="EMBL" id="CP143815">
    <property type="protein sequence ID" value="WVO24119.1"/>
    <property type="molecule type" value="Genomic_DNA"/>
</dbReference>
<feature type="coiled-coil region" evidence="1">
    <location>
        <begin position="149"/>
        <end position="208"/>
    </location>
</feature>
<name>A0ABZ2B1Y4_9TREE</name>
<dbReference type="PANTHER" id="PTHR38407">
    <property type="entry name" value="PROTEIN IVY1"/>
    <property type="match status" value="1"/>
</dbReference>
<protein>
    <recommendedName>
        <fullName evidence="5">Protein IVY1</fullName>
    </recommendedName>
</protein>
<feature type="compositionally biased region" description="Acidic residues" evidence="2">
    <location>
        <begin position="394"/>
        <end position="408"/>
    </location>
</feature>
<sequence>MSTSRPRIDSLRSSSTIDHSAWGARPPSPSFSTTTTGSKVNLPENHALITRKDLRQSIACFEELMAAAKAYRNALLAMSSATAAFATAMEACSRVKGCRSSNSALAGAGGLQYLVSNHEQLLADTVYRQFEIPLLHALDNYKMITADRLAAYEKALHEQSQKIRKTEAENLKIGRRRKRDLQQFRQALGELQKQVDELDSIKAAYHEEVLEGEEEVWETVLGRVAFVIRSQLDFYEKIAGKASDPILEPMVMSIPDPFDAYGPPKEEGQIFSVLAPLSLLDSSAPQSPSVNLPRILSPPPMSAKTTSPGRPSSPSDFHGTPTRRSPASREPEASSESVFGQHDTWLESASGTFGTSSVSELGNGSDRSRRELSIIDEGDITLNGKKNDRNEGNGDSDDGGDNDGDGDEASLKAIKDSLGGKIDGLPAKAANGSS</sequence>
<keyword evidence="1" id="KW-0175">Coiled coil</keyword>
<evidence type="ECO:0000313" key="3">
    <source>
        <dbReference type="EMBL" id="WVO24119.1"/>
    </source>
</evidence>
<reference evidence="3 4" key="1">
    <citation type="submission" date="2024-01" db="EMBL/GenBank/DDBJ databases">
        <title>Comparative genomics of Cryptococcus and Kwoniella reveals pathogenesis evolution and contrasting modes of karyotype evolution via chromosome fusion or intercentromeric recombination.</title>
        <authorList>
            <person name="Coelho M.A."/>
            <person name="David-Palma M."/>
            <person name="Shea T."/>
            <person name="Bowers K."/>
            <person name="McGinley-Smith S."/>
            <person name="Mohammad A.W."/>
            <person name="Gnirke A."/>
            <person name="Yurkov A.M."/>
            <person name="Nowrousian M."/>
            <person name="Sun S."/>
            <person name="Cuomo C.A."/>
            <person name="Heitman J."/>
        </authorList>
    </citation>
    <scope>NUCLEOTIDE SEQUENCE [LARGE SCALE GENOMIC DNA]</scope>
    <source>
        <strain evidence="3 4">7685027</strain>
    </source>
</reference>
<evidence type="ECO:0000313" key="4">
    <source>
        <dbReference type="Proteomes" id="UP001432216"/>
    </source>
</evidence>
<organism evidence="3 4">
    <name type="scientific">Cryptococcus decagattii</name>
    <dbReference type="NCBI Taxonomy" id="1859122"/>
    <lineage>
        <taxon>Eukaryota</taxon>
        <taxon>Fungi</taxon>
        <taxon>Dikarya</taxon>
        <taxon>Basidiomycota</taxon>
        <taxon>Agaricomycotina</taxon>
        <taxon>Tremellomycetes</taxon>
        <taxon>Tremellales</taxon>
        <taxon>Cryptococcaceae</taxon>
        <taxon>Cryptococcus</taxon>
        <taxon>Cryptococcus gattii species complex</taxon>
    </lineage>
</organism>
<keyword evidence="4" id="KW-1185">Reference proteome</keyword>
<proteinExistence type="predicted"/>
<dbReference type="InterPro" id="IPR037470">
    <property type="entry name" value="IVY1"/>
</dbReference>